<feature type="domain" description="Fumarylacetoacetase-like C-terminal" evidence="2">
    <location>
        <begin position="865"/>
        <end position="1111"/>
    </location>
</feature>
<sequence length="1115" mass="124931">MANKEPSYNSSDWRALEFLYTDVYSERVSRAKKVKLLPHESEIDMFNVIWEGTADLVRSIGSNFLGQVSQPVRDLLSGFSGPSLITASETLLDSATRWGKKEDRNKDQDYIAGSMKQLTYQVVSKLAQSDTPMLSQDLIRRAIIENPDASSWHRQFLSIRYMKNLPAEAAKSMLLSLATAIGEKLEEQSYVKVGDEDPPKSAPPKSLIKVSTVKYLAQLLNEADFISPDSAVEILIELFKSTTHIDVRLASLDSLLSTLNAIAGDSGEKWKSNPMVEKILSTLDSVISIAGNVNERRPVGAMDWAEVEEKVTIPAVSTGSDIPPLFEMIINVTIGERFPNLRKLQGELFSRLVLPTLHHSQEQHHRWFSLFLAKHRSALNVDILPRVPIKPRIWQSMLKLQGHLLPSRTIHEYNQYLLLQLKTPVDIKDFNKALQSDVTLRNDPNVTHWLSIFGKPDYSRPWHGEIHSLLNLMVAPIEKASPMADLMGAVVDQASVLLDDYEDRMGEWSHLVTGLGPARINRPSLPTQDKNDYDENMEKAWAYWREATLALSQRLITLIEQKTASSAGQDNAHSMLPSTFPLRLWCLPYPDPLAVRRDEDFRHLATVLDRSLSSYLQSDEGDTLLWTTLVDETYTTLTSMYTTITTLLSVTVHVGDLDLDPDQTAVVAVQLIKVKVALRLVNLLTKNSAAFRKPRLEKDLTPERAAVGELVKRLRAVMDRWGRRGAPGEQTQFRDMAMRWKGVDNTTSLLHSAMRFQRVDGQVAQVSNIAGREEREEREKASAVSLLLRRVLVENPPDDADAEKRRLPFQPRSYRDFMLFERHYYGAAVGMTSLYRPLVNRLGSLFSMITGIDFPPFKPHALWYEQPIFYQSNHLAFYSDGASITYPSYCRYLDVELELGVVLGKPLYNASPDEATAAIAGFCVFNDFSVRNTQMEEMASNLFDSNSDGWPVVAPYSGFGPQHSKAFANSISSTVVSADEVLHRINHLSGRITVNNVVVKEPKVDNWQFTLGQVSRSLIASFILDISKAKAQGSADISCPGLGPILFILTELYARHSHMCQRAPACIQASFLAAVHFHRALASNDAAFQLHVGDVVKLEIDGIGSVTNTIVPETS</sequence>
<dbReference type="EMBL" id="SKBN01000131">
    <property type="protein sequence ID" value="TGJ82370.1"/>
    <property type="molecule type" value="Genomic_DNA"/>
</dbReference>
<dbReference type="GO" id="GO:0003824">
    <property type="term" value="F:catalytic activity"/>
    <property type="evidence" value="ECO:0007669"/>
    <property type="project" value="InterPro"/>
</dbReference>
<dbReference type="OrthoDB" id="411064at2759"/>
<gene>
    <name evidence="3" type="ORF">E0Z10_g6387</name>
</gene>
<dbReference type="PANTHER" id="PTHR43211">
    <property type="entry name" value="FUMARYLACETOACETATE HYDROLASE"/>
    <property type="match status" value="1"/>
</dbReference>
<protein>
    <recommendedName>
        <fullName evidence="2">Fumarylacetoacetase-like C-terminal domain-containing protein</fullName>
    </recommendedName>
</protein>
<dbReference type="InterPro" id="IPR036663">
    <property type="entry name" value="Fumarylacetoacetase_C_sf"/>
</dbReference>
<dbReference type="PANTHER" id="PTHR43211:SF1">
    <property type="entry name" value="BLL6422 PROTEIN"/>
    <property type="match status" value="1"/>
</dbReference>
<dbReference type="SUPFAM" id="SSF56529">
    <property type="entry name" value="FAH"/>
    <property type="match status" value="1"/>
</dbReference>
<name>A0A4Z0YTF3_9PEZI</name>
<dbReference type="AlphaFoldDB" id="A0A4Z0YTF3"/>
<evidence type="ECO:0000313" key="3">
    <source>
        <dbReference type="EMBL" id="TGJ82370.1"/>
    </source>
</evidence>
<evidence type="ECO:0000313" key="4">
    <source>
        <dbReference type="Proteomes" id="UP000297716"/>
    </source>
</evidence>
<comment type="similarity">
    <text evidence="1">Belongs to the FAH family.</text>
</comment>
<keyword evidence="4" id="KW-1185">Reference proteome</keyword>
<dbReference type="Gene3D" id="3.90.850.10">
    <property type="entry name" value="Fumarylacetoacetase-like, C-terminal domain"/>
    <property type="match status" value="1"/>
</dbReference>
<dbReference type="InterPro" id="IPR011234">
    <property type="entry name" value="Fumarylacetoacetase-like_C"/>
</dbReference>
<dbReference type="Pfam" id="PF01557">
    <property type="entry name" value="FAA_hydrolase"/>
    <property type="match status" value="1"/>
</dbReference>
<dbReference type="Proteomes" id="UP000297716">
    <property type="component" value="Unassembled WGS sequence"/>
</dbReference>
<proteinExistence type="inferred from homology"/>
<evidence type="ECO:0000256" key="1">
    <source>
        <dbReference type="ARBA" id="ARBA00010211"/>
    </source>
</evidence>
<reference evidence="3 4" key="1">
    <citation type="submission" date="2019-03" db="EMBL/GenBank/DDBJ databases">
        <title>Draft genome sequence of Xylaria hypoxylon DSM 108379, a ubiquitous saprotrophic-parasitic fungi on hardwood.</title>
        <authorList>
            <person name="Buettner E."/>
            <person name="Leonhardt S."/>
            <person name="Gebauer A.M."/>
            <person name="Liers C."/>
            <person name="Hofrichter M."/>
            <person name="Kellner H."/>
        </authorList>
    </citation>
    <scope>NUCLEOTIDE SEQUENCE [LARGE SCALE GENOMIC DNA]</scope>
    <source>
        <strain evidence="3 4">DSM 108379</strain>
    </source>
</reference>
<evidence type="ECO:0000259" key="2">
    <source>
        <dbReference type="Pfam" id="PF01557"/>
    </source>
</evidence>
<organism evidence="3 4">
    <name type="scientific">Xylaria hypoxylon</name>
    <dbReference type="NCBI Taxonomy" id="37992"/>
    <lineage>
        <taxon>Eukaryota</taxon>
        <taxon>Fungi</taxon>
        <taxon>Dikarya</taxon>
        <taxon>Ascomycota</taxon>
        <taxon>Pezizomycotina</taxon>
        <taxon>Sordariomycetes</taxon>
        <taxon>Xylariomycetidae</taxon>
        <taxon>Xylariales</taxon>
        <taxon>Xylariaceae</taxon>
        <taxon>Xylaria</taxon>
    </lineage>
</organism>
<accession>A0A4Z0YTF3</accession>
<comment type="caution">
    <text evidence="3">The sequence shown here is derived from an EMBL/GenBank/DDBJ whole genome shotgun (WGS) entry which is preliminary data.</text>
</comment>